<organism evidence="1">
    <name type="scientific">Rhipicephalus appendiculatus</name>
    <name type="common">Brown ear tick</name>
    <dbReference type="NCBI Taxonomy" id="34631"/>
    <lineage>
        <taxon>Eukaryota</taxon>
        <taxon>Metazoa</taxon>
        <taxon>Ecdysozoa</taxon>
        <taxon>Arthropoda</taxon>
        <taxon>Chelicerata</taxon>
        <taxon>Arachnida</taxon>
        <taxon>Acari</taxon>
        <taxon>Parasitiformes</taxon>
        <taxon>Ixodida</taxon>
        <taxon>Ixodoidea</taxon>
        <taxon>Ixodidae</taxon>
        <taxon>Rhipicephalinae</taxon>
        <taxon>Rhipicephalus</taxon>
        <taxon>Rhipicephalus</taxon>
    </lineage>
</organism>
<accession>A0A131YMZ9</accession>
<evidence type="ECO:0000313" key="1">
    <source>
        <dbReference type="EMBL" id="JAP79948.1"/>
    </source>
</evidence>
<sequence length="134" mass="15758">MGTRVRISPRREFFSQRVSLFVSICFFLCLAFSLRLSLCTRSLAHQSYRITRRTNQRTCSGSEVKEDEESSCRFMMMITFFLRHTANLELNSSAVKKKQLFLNNKIRGFNVPKPLYYERRRCGGLRKFRPSGVI</sequence>
<dbReference type="EMBL" id="GEDV01008609">
    <property type="protein sequence ID" value="JAP79948.1"/>
    <property type="molecule type" value="Transcribed_RNA"/>
</dbReference>
<protein>
    <submittedName>
        <fullName evidence="1">Uncharacterized protein</fullName>
    </submittedName>
</protein>
<proteinExistence type="predicted"/>
<dbReference type="AlphaFoldDB" id="A0A131YMZ9"/>
<reference evidence="1" key="1">
    <citation type="journal article" date="2016" name="Ticks Tick Borne Dis.">
        <title>De novo assembly and annotation of the salivary gland transcriptome of Rhipicephalus appendiculatus male and female ticks during blood feeding.</title>
        <authorList>
            <person name="de Castro M.H."/>
            <person name="de Klerk D."/>
            <person name="Pienaar R."/>
            <person name="Latif A.A."/>
            <person name="Rees D.J."/>
            <person name="Mans B.J."/>
        </authorList>
    </citation>
    <scope>NUCLEOTIDE SEQUENCE</scope>
    <source>
        <tissue evidence="1">Salivary glands</tissue>
    </source>
</reference>
<name>A0A131YMZ9_RHIAP</name>